<organism evidence="1 2">
    <name type="scientific">Corynespora cassiicola Philippines</name>
    <dbReference type="NCBI Taxonomy" id="1448308"/>
    <lineage>
        <taxon>Eukaryota</taxon>
        <taxon>Fungi</taxon>
        <taxon>Dikarya</taxon>
        <taxon>Ascomycota</taxon>
        <taxon>Pezizomycotina</taxon>
        <taxon>Dothideomycetes</taxon>
        <taxon>Pleosporomycetidae</taxon>
        <taxon>Pleosporales</taxon>
        <taxon>Corynesporascaceae</taxon>
        <taxon>Corynespora</taxon>
    </lineage>
</organism>
<dbReference type="PANTHER" id="PTHR48100">
    <property type="entry name" value="BROAD-SPECIFICITY PHOSPHATASE YOR283W-RELATED"/>
    <property type="match status" value="1"/>
</dbReference>
<dbReference type="Pfam" id="PF00300">
    <property type="entry name" value="His_Phos_1"/>
    <property type="match status" value="1"/>
</dbReference>
<evidence type="ECO:0000313" key="1">
    <source>
        <dbReference type="EMBL" id="PSN62118.1"/>
    </source>
</evidence>
<evidence type="ECO:0000313" key="2">
    <source>
        <dbReference type="Proteomes" id="UP000240883"/>
    </source>
</evidence>
<keyword evidence="2" id="KW-1185">Reference proteome</keyword>
<dbReference type="Gene3D" id="3.40.50.1240">
    <property type="entry name" value="Phosphoglycerate mutase-like"/>
    <property type="match status" value="1"/>
</dbReference>
<dbReference type="SMART" id="SM00855">
    <property type="entry name" value="PGAM"/>
    <property type="match status" value="1"/>
</dbReference>
<dbReference type="SUPFAM" id="SSF53254">
    <property type="entry name" value="Phosphoglycerate mutase-like"/>
    <property type="match status" value="1"/>
</dbReference>
<dbReference type="GO" id="GO:0016791">
    <property type="term" value="F:phosphatase activity"/>
    <property type="evidence" value="ECO:0007669"/>
    <property type="project" value="TreeGrafter"/>
</dbReference>
<dbReference type="InterPro" id="IPR050275">
    <property type="entry name" value="PGM_Phosphatase"/>
</dbReference>
<gene>
    <name evidence="1" type="ORF">BS50DRAFT_680392</name>
</gene>
<dbReference type="InterPro" id="IPR013078">
    <property type="entry name" value="His_Pase_superF_clade-1"/>
</dbReference>
<protein>
    <submittedName>
        <fullName evidence="1">Phosphoglycerate mutase-like protein</fullName>
    </submittedName>
</protein>
<name>A0A2T2NAP3_CORCC</name>
<dbReference type="CDD" id="cd07067">
    <property type="entry name" value="HP_PGM_like"/>
    <property type="match status" value="1"/>
</dbReference>
<dbReference type="InterPro" id="IPR029033">
    <property type="entry name" value="His_PPase_superfam"/>
</dbReference>
<accession>A0A2T2NAP3</accession>
<reference evidence="1 2" key="1">
    <citation type="journal article" date="2018" name="Front. Microbiol.">
        <title>Genome-Wide Analysis of Corynespora cassiicola Leaf Fall Disease Putative Effectors.</title>
        <authorList>
            <person name="Lopez D."/>
            <person name="Ribeiro S."/>
            <person name="Label P."/>
            <person name="Fumanal B."/>
            <person name="Venisse J.S."/>
            <person name="Kohler A."/>
            <person name="de Oliveira R.R."/>
            <person name="Labutti K."/>
            <person name="Lipzen A."/>
            <person name="Lail K."/>
            <person name="Bauer D."/>
            <person name="Ohm R.A."/>
            <person name="Barry K.W."/>
            <person name="Spatafora J."/>
            <person name="Grigoriev I.V."/>
            <person name="Martin F.M."/>
            <person name="Pujade-Renaud V."/>
        </authorList>
    </citation>
    <scope>NUCLEOTIDE SEQUENCE [LARGE SCALE GENOMIC DNA]</scope>
    <source>
        <strain evidence="1 2">Philippines</strain>
    </source>
</reference>
<dbReference type="PANTHER" id="PTHR48100:SF54">
    <property type="entry name" value="PHOSPHATASE SPAC5H10.03-RELATED"/>
    <property type="match status" value="1"/>
</dbReference>
<dbReference type="EMBL" id="KZ678142">
    <property type="protein sequence ID" value="PSN62118.1"/>
    <property type="molecule type" value="Genomic_DNA"/>
</dbReference>
<dbReference type="OrthoDB" id="496981at2759"/>
<sequence>MAPRIHLIRHAQGFHNLNAANHAIIDPGLTPLGLEQCATLAKNFPYHGRVTKIVSSSMKRTIQTAYYSLKPTIESKNLVIIASPLFQEVGHAPCDTGSDAEVLAKMMREENIPVDAALVEDGWNNKHPSTKWANNSFKVSSRAREARIYIRDIVKEMIKRGDDSDVAIVSHGGFIHHFTEDWEDTADHDSVSFGNTEYRTYEFVQLEPNTPTEGTPMASAGSSTTSLALGINDLQVPPPEGCDPAKYRENYGLVPFDDDFNHATLRETKESRFRRGKKTELAAGRKEQNALFLRQIDIWEREHVAAGWDTYLQKICQNQPSVV</sequence>
<dbReference type="AlphaFoldDB" id="A0A2T2NAP3"/>
<dbReference type="GO" id="GO:0005737">
    <property type="term" value="C:cytoplasm"/>
    <property type="evidence" value="ECO:0007669"/>
    <property type="project" value="TreeGrafter"/>
</dbReference>
<proteinExistence type="predicted"/>
<dbReference type="Proteomes" id="UP000240883">
    <property type="component" value="Unassembled WGS sequence"/>
</dbReference>